<protein>
    <recommendedName>
        <fullName evidence="9">Transcription factor domain-containing protein</fullName>
    </recommendedName>
</protein>
<feature type="compositionally biased region" description="Polar residues" evidence="6">
    <location>
        <begin position="443"/>
        <end position="461"/>
    </location>
</feature>
<dbReference type="EMBL" id="NAJM01000069">
    <property type="protein sequence ID" value="RVX66114.1"/>
    <property type="molecule type" value="Genomic_DNA"/>
</dbReference>
<dbReference type="GO" id="GO:0046872">
    <property type="term" value="F:metal ion binding"/>
    <property type="evidence" value="ECO:0007669"/>
    <property type="project" value="UniProtKB-KW"/>
</dbReference>
<keyword evidence="3" id="KW-0805">Transcription regulation</keyword>
<accession>A0A438MR61</accession>
<dbReference type="Proteomes" id="UP000288859">
    <property type="component" value="Unassembled WGS sequence"/>
</dbReference>
<evidence type="ECO:0000256" key="5">
    <source>
        <dbReference type="ARBA" id="ARBA00023242"/>
    </source>
</evidence>
<keyword evidence="5" id="KW-0539">Nucleus</keyword>
<keyword evidence="4" id="KW-0804">Transcription</keyword>
<evidence type="ECO:0000256" key="1">
    <source>
        <dbReference type="ARBA" id="ARBA00004123"/>
    </source>
</evidence>
<reference evidence="7 8" key="1">
    <citation type="submission" date="2017-03" db="EMBL/GenBank/DDBJ databases">
        <title>Genomes of endolithic fungi from Antarctica.</title>
        <authorList>
            <person name="Coleine C."/>
            <person name="Masonjones S."/>
            <person name="Stajich J.E."/>
        </authorList>
    </citation>
    <scope>NUCLEOTIDE SEQUENCE [LARGE SCALE GENOMIC DNA]</scope>
    <source>
        <strain evidence="7 8">CCFEE 6314</strain>
    </source>
</reference>
<dbReference type="GO" id="GO:0000981">
    <property type="term" value="F:DNA-binding transcription factor activity, RNA polymerase II-specific"/>
    <property type="evidence" value="ECO:0007669"/>
    <property type="project" value="InterPro"/>
</dbReference>
<comment type="subcellular location">
    <subcellularLocation>
        <location evidence="1">Nucleus</location>
    </subcellularLocation>
</comment>
<feature type="region of interest" description="Disordered" evidence="6">
    <location>
        <begin position="424"/>
        <end position="466"/>
    </location>
</feature>
<evidence type="ECO:0000256" key="2">
    <source>
        <dbReference type="ARBA" id="ARBA00022723"/>
    </source>
</evidence>
<proteinExistence type="predicted"/>
<dbReference type="CDD" id="cd12148">
    <property type="entry name" value="fungal_TF_MHR"/>
    <property type="match status" value="1"/>
</dbReference>
<evidence type="ECO:0000256" key="3">
    <source>
        <dbReference type="ARBA" id="ARBA00023015"/>
    </source>
</evidence>
<gene>
    <name evidence="7" type="ORF">B0A52_10048</name>
</gene>
<evidence type="ECO:0000256" key="4">
    <source>
        <dbReference type="ARBA" id="ARBA00023163"/>
    </source>
</evidence>
<organism evidence="7 8">
    <name type="scientific">Exophiala mesophila</name>
    <name type="common">Black yeast-like fungus</name>
    <dbReference type="NCBI Taxonomy" id="212818"/>
    <lineage>
        <taxon>Eukaryota</taxon>
        <taxon>Fungi</taxon>
        <taxon>Dikarya</taxon>
        <taxon>Ascomycota</taxon>
        <taxon>Pezizomycotina</taxon>
        <taxon>Eurotiomycetes</taxon>
        <taxon>Chaetothyriomycetidae</taxon>
        <taxon>Chaetothyriales</taxon>
        <taxon>Herpotrichiellaceae</taxon>
        <taxon>Exophiala</taxon>
    </lineage>
</organism>
<dbReference type="PANTHER" id="PTHR47338">
    <property type="entry name" value="ZN(II)2CYS6 TRANSCRIPTION FACTOR (EUROFUNG)-RELATED"/>
    <property type="match status" value="1"/>
</dbReference>
<dbReference type="InterPro" id="IPR050815">
    <property type="entry name" value="TF_fung"/>
</dbReference>
<comment type="caution">
    <text evidence="7">The sequence shown here is derived from an EMBL/GenBank/DDBJ whole genome shotgun (WGS) entry which is preliminary data.</text>
</comment>
<evidence type="ECO:0000313" key="8">
    <source>
        <dbReference type="Proteomes" id="UP000288859"/>
    </source>
</evidence>
<dbReference type="PANTHER" id="PTHR47338:SF16">
    <property type="entry name" value="TRANSCRIPTION FACTOR, PUTATIVE (AFU_ORTHOLOGUE AFUA_2G09360)-RELATED"/>
    <property type="match status" value="1"/>
</dbReference>
<dbReference type="AlphaFoldDB" id="A0A438MR61"/>
<evidence type="ECO:0000313" key="7">
    <source>
        <dbReference type="EMBL" id="RVX66114.1"/>
    </source>
</evidence>
<evidence type="ECO:0000256" key="6">
    <source>
        <dbReference type="SAM" id="MobiDB-lite"/>
    </source>
</evidence>
<name>A0A438MR61_EXOME</name>
<keyword evidence="2" id="KW-0479">Metal-binding</keyword>
<evidence type="ECO:0008006" key="9">
    <source>
        <dbReference type="Google" id="ProtNLM"/>
    </source>
</evidence>
<dbReference type="GO" id="GO:0005634">
    <property type="term" value="C:nucleus"/>
    <property type="evidence" value="ECO:0007669"/>
    <property type="project" value="UniProtKB-SubCell"/>
</dbReference>
<sequence>MNPLTILQTPDYLGIPESVASELIDTFFSHHYNARLLLHKAKLEEDRSRRTLRPHVLLTICAMGAVFYHNEKSENPFKEFARVWAERAGKLALNEVEIPHEDNIVTFSTLSLFWYTQGTDSMFGISPSKSLAALPLPWTEEEFERGSSNSRPCTFGSGKTNGGIYSEMIKAMTHWSSVNTLIKSFDGDSQARITAIHRLDAEIRQWWDSVPQNLRLHPSNLSSFLRVDLTKLILIHVVYYQCLCAMHSSIVPLFSWGPDEPNHAVAQQLSAQLAYENACAISQFLQMILDFSQEVADFPSFVGYAAYCSYAIQVPFRWCLNPGVRETTLRNTRANLEVIQGMTKYWEFIVLLGHYAKYLTQTHAQNPLGLDDEPKNLSAGKLNGFRITAARARSSILSMNGILWKDDGYSVQGDEVMDLGLDGRQNIGSPSTSPAVDWGSRETPATTGKDTGPANQDTGSTVVYEDPPPMTTTVPDFYDQQPLFFQPILDASNIFEPMPQNLGMVDWSEMDTLPSWEVLSSRGQSYELPL</sequence>
<dbReference type="OrthoDB" id="2309723at2759"/>
<dbReference type="VEuPathDB" id="FungiDB:PV10_01489"/>